<dbReference type="KEGG" id="acm:AciX9_3266"/>
<name>E8X234_GRATM</name>
<reference evidence="3" key="1">
    <citation type="submission" date="2011-01" db="EMBL/GenBank/DDBJ databases">
        <title>Complete sequence of chromosome of Acidobacterium sp. MP5ACTX9.</title>
        <authorList>
            <consortium name="US DOE Joint Genome Institute"/>
            <person name="Lucas S."/>
            <person name="Copeland A."/>
            <person name="Lapidus A."/>
            <person name="Cheng J.-F."/>
            <person name="Goodwin L."/>
            <person name="Pitluck S."/>
            <person name="Teshima H."/>
            <person name="Detter J.C."/>
            <person name="Han C."/>
            <person name="Tapia R."/>
            <person name="Land M."/>
            <person name="Hauser L."/>
            <person name="Kyrpides N."/>
            <person name="Ivanova N."/>
            <person name="Ovchinnikova G."/>
            <person name="Pagani I."/>
            <person name="Rawat S.R."/>
            <person name="Mannisto M."/>
            <person name="Haggblom M.M."/>
            <person name="Woyke T."/>
        </authorList>
    </citation>
    <scope>NUCLEOTIDE SEQUENCE [LARGE SCALE GENOMIC DNA]</scope>
    <source>
        <strain evidence="3">MP5ACTX9</strain>
    </source>
</reference>
<dbReference type="STRING" id="1198114.AciX9_3266"/>
<sequence>MLADSLNSAIMDANPTMQVSASSNSIADIIIPICFFSAALAVHFRIMSLRLKSLQNLADRYHLMRISNDLPGDFPTDMMDGIGSFNRVSNAFWGSHDADLLLVFDIQIGLGRQSYTRTIVGRRFLSLPAEPKLKSSLSYQQVGQWRVAYAR</sequence>
<evidence type="ECO:0000256" key="1">
    <source>
        <dbReference type="SAM" id="Phobius"/>
    </source>
</evidence>
<keyword evidence="1" id="KW-0472">Membrane</keyword>
<proteinExistence type="predicted"/>
<protein>
    <submittedName>
        <fullName evidence="2">Uncharacterized protein</fullName>
    </submittedName>
</protein>
<dbReference type="Proteomes" id="UP000000343">
    <property type="component" value="Chromosome"/>
</dbReference>
<evidence type="ECO:0000313" key="2">
    <source>
        <dbReference type="EMBL" id="ADW70277.1"/>
    </source>
</evidence>
<organism evidence="3">
    <name type="scientific">Granulicella tundricola (strain ATCC BAA-1859 / DSM 23138 / MP5ACTX9)</name>
    <dbReference type="NCBI Taxonomy" id="1198114"/>
    <lineage>
        <taxon>Bacteria</taxon>
        <taxon>Pseudomonadati</taxon>
        <taxon>Acidobacteriota</taxon>
        <taxon>Terriglobia</taxon>
        <taxon>Terriglobales</taxon>
        <taxon>Acidobacteriaceae</taxon>
        <taxon>Granulicella</taxon>
    </lineage>
</organism>
<dbReference type="EMBL" id="CP002480">
    <property type="protein sequence ID" value="ADW70277.1"/>
    <property type="molecule type" value="Genomic_DNA"/>
</dbReference>
<gene>
    <name evidence="2" type="ordered locus">AciX9_3266</name>
</gene>
<accession>E8X234</accession>
<dbReference type="HOGENOM" id="CLU_1728800_0_0_0"/>
<feature type="transmembrane region" description="Helical" evidence="1">
    <location>
        <begin position="25"/>
        <end position="44"/>
    </location>
</feature>
<keyword evidence="3" id="KW-1185">Reference proteome</keyword>
<keyword evidence="1" id="KW-0812">Transmembrane</keyword>
<dbReference type="PaxDb" id="1198114-AciX9_3266"/>
<keyword evidence="1" id="KW-1133">Transmembrane helix</keyword>
<evidence type="ECO:0000313" key="3">
    <source>
        <dbReference type="Proteomes" id="UP000000343"/>
    </source>
</evidence>
<dbReference type="AlphaFoldDB" id="E8X234"/>
<dbReference type="RefSeq" id="WP_013581589.1">
    <property type="nucleotide sequence ID" value="NC_015064.1"/>
</dbReference>